<dbReference type="InterPro" id="IPR005183">
    <property type="entry name" value="DUF305_CopM-like"/>
</dbReference>
<proteinExistence type="predicted"/>
<dbReference type="OrthoDB" id="26872at2"/>
<comment type="caution">
    <text evidence="3">The sequence shown here is derived from an EMBL/GenBank/DDBJ whole genome shotgun (WGS) entry which is preliminary data.</text>
</comment>
<protein>
    <submittedName>
        <fullName evidence="3">DUF305 domain-containing protein</fullName>
    </submittedName>
</protein>
<dbReference type="PANTHER" id="PTHR36933:SF1">
    <property type="entry name" value="SLL0788 PROTEIN"/>
    <property type="match status" value="1"/>
</dbReference>
<dbReference type="Proteomes" id="UP000316639">
    <property type="component" value="Unassembled WGS sequence"/>
</dbReference>
<sequence length="175" mass="18728">MIVPNGPGEQAQTISPGEASSHIPAPPNDADRTYVTMMIVHHQQALSMTSLVPTRAANGTVKGIASRIEDSQKPEIGAMEQWQKQFGASGASKHDHSTMPGMATAAQLDALKNASGGAFDRMFLELMIVHHEGAVKMATDLLGAGQNVLVEEMANDVISTQTDEIQRMRDLLPQV</sequence>
<name>A0A563EXX1_9PSEU</name>
<evidence type="ECO:0000256" key="1">
    <source>
        <dbReference type="SAM" id="MobiDB-lite"/>
    </source>
</evidence>
<dbReference type="InterPro" id="IPR012347">
    <property type="entry name" value="Ferritin-like"/>
</dbReference>
<evidence type="ECO:0000259" key="2">
    <source>
        <dbReference type="Pfam" id="PF03713"/>
    </source>
</evidence>
<dbReference type="EMBL" id="VOBR01000007">
    <property type="protein sequence ID" value="TWP51984.1"/>
    <property type="molecule type" value="Genomic_DNA"/>
</dbReference>
<dbReference type="Gene3D" id="1.20.1260.10">
    <property type="match status" value="1"/>
</dbReference>
<organism evidence="3 4">
    <name type="scientific">Lentzea tibetensis</name>
    <dbReference type="NCBI Taxonomy" id="2591470"/>
    <lineage>
        <taxon>Bacteria</taxon>
        <taxon>Bacillati</taxon>
        <taxon>Actinomycetota</taxon>
        <taxon>Actinomycetes</taxon>
        <taxon>Pseudonocardiales</taxon>
        <taxon>Pseudonocardiaceae</taxon>
        <taxon>Lentzea</taxon>
    </lineage>
</organism>
<feature type="region of interest" description="Disordered" evidence="1">
    <location>
        <begin position="1"/>
        <end position="30"/>
    </location>
</feature>
<reference evidence="3 4" key="1">
    <citation type="submission" date="2019-07" db="EMBL/GenBank/DDBJ databases">
        <title>Lentzea xizangensis sp. nov., isolated from Qinghai-Tibetan Plateau Soils.</title>
        <authorList>
            <person name="Huang J."/>
        </authorList>
    </citation>
    <scope>NUCLEOTIDE SEQUENCE [LARGE SCALE GENOMIC DNA]</scope>
    <source>
        <strain evidence="3 4">FXJ1.1311</strain>
    </source>
</reference>
<dbReference type="PANTHER" id="PTHR36933">
    <property type="entry name" value="SLL0788 PROTEIN"/>
    <property type="match status" value="1"/>
</dbReference>
<evidence type="ECO:0000313" key="4">
    <source>
        <dbReference type="Proteomes" id="UP000316639"/>
    </source>
</evidence>
<feature type="domain" description="DUF305" evidence="2">
    <location>
        <begin position="31"/>
        <end position="172"/>
    </location>
</feature>
<evidence type="ECO:0000313" key="3">
    <source>
        <dbReference type="EMBL" id="TWP51984.1"/>
    </source>
</evidence>
<dbReference type="AlphaFoldDB" id="A0A563EXX1"/>
<gene>
    <name evidence="3" type="ORF">FKR81_13055</name>
</gene>
<keyword evidence="4" id="KW-1185">Reference proteome</keyword>
<dbReference type="Pfam" id="PF03713">
    <property type="entry name" value="DUF305"/>
    <property type="match status" value="1"/>
</dbReference>
<accession>A0A563EXX1</accession>